<comment type="caution">
    <text evidence="3">The sequence shown here is derived from an EMBL/GenBank/DDBJ whole genome shotgun (WGS) entry which is preliminary data.</text>
</comment>
<name>A0ABU3DSG3_9FLAO</name>
<proteinExistence type="inferred from homology"/>
<dbReference type="Proteomes" id="UP001253848">
    <property type="component" value="Unassembled WGS sequence"/>
</dbReference>
<dbReference type="PANTHER" id="PTHR46268:SF6">
    <property type="entry name" value="UNIVERSAL STRESS PROTEIN UP12"/>
    <property type="match status" value="1"/>
</dbReference>
<gene>
    <name evidence="3" type="ORF">RM541_09775</name>
</gene>
<comment type="similarity">
    <text evidence="1">Belongs to the universal stress protein A family.</text>
</comment>
<dbReference type="Gene3D" id="3.40.50.12370">
    <property type="match status" value="1"/>
</dbReference>
<evidence type="ECO:0000313" key="4">
    <source>
        <dbReference type="Proteomes" id="UP001253848"/>
    </source>
</evidence>
<feature type="domain" description="UspA" evidence="2">
    <location>
        <begin position="1"/>
        <end position="139"/>
    </location>
</feature>
<sequence length="275" mass="31010">MKTIIVATDFSPESENALAYAAGFAQKTGARIILFNSFTIPLHVANTMLPASALDHLIKENKHLLKSKCEAIGKKFSIDIRFESELMVEVSEELERLYEKYDADLIVMGMAGQSVAQDIFGNTTTSAIMKHSYPVLAIPQKAKFDVIKNILFAYDELKEGKKEISDKVKEIADFFSAKIEVFHVLSKTEEKCSRDIENEFQGTEYEFKEIKSEEIIKEIESEINKLPADMLVMIPQKYNFWESLVHRSKTRMMASRSSVPVLSIPLLSPQGEGGV</sequence>
<accession>A0ABU3DSG3</accession>
<keyword evidence="4" id="KW-1185">Reference proteome</keyword>
<dbReference type="CDD" id="cd00293">
    <property type="entry name" value="USP-like"/>
    <property type="match status" value="1"/>
</dbReference>
<protein>
    <submittedName>
        <fullName evidence="3">Universal stress protein</fullName>
    </submittedName>
</protein>
<dbReference type="RefSeq" id="WP_311499982.1">
    <property type="nucleotide sequence ID" value="NZ_JAVRHN010000006.1"/>
</dbReference>
<dbReference type="SUPFAM" id="SSF52402">
    <property type="entry name" value="Adenine nucleotide alpha hydrolases-like"/>
    <property type="match status" value="2"/>
</dbReference>
<organism evidence="3 4">
    <name type="scientific">Autumnicola psychrophila</name>
    <dbReference type="NCBI Taxonomy" id="3075592"/>
    <lineage>
        <taxon>Bacteria</taxon>
        <taxon>Pseudomonadati</taxon>
        <taxon>Bacteroidota</taxon>
        <taxon>Flavobacteriia</taxon>
        <taxon>Flavobacteriales</taxon>
        <taxon>Flavobacteriaceae</taxon>
        <taxon>Autumnicola</taxon>
    </lineage>
</organism>
<reference evidence="3 4" key="1">
    <citation type="submission" date="2023-09" db="EMBL/GenBank/DDBJ databases">
        <authorList>
            <person name="Rey-Velasco X."/>
        </authorList>
    </citation>
    <scope>NUCLEOTIDE SEQUENCE [LARGE SCALE GENOMIC DNA]</scope>
    <source>
        <strain evidence="3 4">F225</strain>
    </source>
</reference>
<evidence type="ECO:0000259" key="2">
    <source>
        <dbReference type="Pfam" id="PF00582"/>
    </source>
</evidence>
<dbReference type="InterPro" id="IPR006016">
    <property type="entry name" value="UspA"/>
</dbReference>
<dbReference type="EMBL" id="JAVRHN010000006">
    <property type="protein sequence ID" value="MDT0686658.1"/>
    <property type="molecule type" value="Genomic_DNA"/>
</dbReference>
<evidence type="ECO:0000313" key="3">
    <source>
        <dbReference type="EMBL" id="MDT0686658.1"/>
    </source>
</evidence>
<dbReference type="InterPro" id="IPR006015">
    <property type="entry name" value="Universal_stress_UspA"/>
</dbReference>
<dbReference type="Pfam" id="PF00582">
    <property type="entry name" value="Usp"/>
    <property type="match status" value="1"/>
</dbReference>
<dbReference type="PANTHER" id="PTHR46268">
    <property type="entry name" value="STRESS RESPONSE PROTEIN NHAX"/>
    <property type="match status" value="1"/>
</dbReference>
<dbReference type="PRINTS" id="PR01438">
    <property type="entry name" value="UNVRSLSTRESS"/>
</dbReference>
<evidence type="ECO:0000256" key="1">
    <source>
        <dbReference type="ARBA" id="ARBA00008791"/>
    </source>
</evidence>